<dbReference type="Proteomes" id="UP001157161">
    <property type="component" value="Unassembled WGS sequence"/>
</dbReference>
<keyword evidence="3" id="KW-1185">Reference proteome</keyword>
<name>A0AA38CV25_9MICO</name>
<dbReference type="Pfam" id="PF11716">
    <property type="entry name" value="MDMPI_N"/>
    <property type="match status" value="1"/>
</dbReference>
<dbReference type="GO" id="GO:0046872">
    <property type="term" value="F:metal ion binding"/>
    <property type="evidence" value="ECO:0007669"/>
    <property type="project" value="InterPro"/>
</dbReference>
<dbReference type="Gene3D" id="1.20.120.450">
    <property type="entry name" value="dinb family like domain"/>
    <property type="match status" value="1"/>
</dbReference>
<reference evidence="2" key="1">
    <citation type="journal article" date="2014" name="Int. J. Syst. Evol. Microbiol.">
        <title>Complete genome sequence of Corynebacterium casei LMG S-19264T (=DSM 44701T), isolated from a smear-ripened cheese.</title>
        <authorList>
            <consortium name="US DOE Joint Genome Institute (JGI-PGF)"/>
            <person name="Walter F."/>
            <person name="Albersmeier A."/>
            <person name="Kalinowski J."/>
            <person name="Ruckert C."/>
        </authorList>
    </citation>
    <scope>NUCLEOTIDE SEQUENCE</scope>
    <source>
        <strain evidence="2">NBRC 112290</strain>
    </source>
</reference>
<dbReference type="EMBL" id="BSUM01000001">
    <property type="protein sequence ID" value="GMA33159.1"/>
    <property type="molecule type" value="Genomic_DNA"/>
</dbReference>
<comment type="caution">
    <text evidence="2">The sequence shown here is derived from an EMBL/GenBank/DDBJ whole genome shotgun (WGS) entry which is preliminary data.</text>
</comment>
<dbReference type="InterPro" id="IPR024344">
    <property type="entry name" value="MDMPI_metal-binding"/>
</dbReference>
<dbReference type="InterPro" id="IPR034660">
    <property type="entry name" value="DinB/YfiT-like"/>
</dbReference>
<feature type="domain" description="Mycothiol-dependent maleylpyruvate isomerase metal-binding" evidence="1">
    <location>
        <begin position="10"/>
        <end position="128"/>
    </location>
</feature>
<protein>
    <recommendedName>
        <fullName evidence="1">Mycothiol-dependent maleylpyruvate isomerase metal-binding domain-containing protein</fullName>
    </recommendedName>
</protein>
<reference evidence="2" key="2">
    <citation type="submission" date="2023-02" db="EMBL/GenBank/DDBJ databases">
        <authorList>
            <person name="Sun Q."/>
            <person name="Mori K."/>
        </authorList>
    </citation>
    <scope>NUCLEOTIDE SEQUENCE</scope>
    <source>
        <strain evidence="2">NBRC 112290</strain>
    </source>
</reference>
<gene>
    <name evidence="2" type="ORF">GCM10025875_31510</name>
</gene>
<proteinExistence type="predicted"/>
<dbReference type="InterPro" id="IPR017517">
    <property type="entry name" value="Maleyloyr_isom"/>
</dbReference>
<sequence>MTTTAAQYATADDRLRQVLRHIADWDAPTPCEGWAARDVVAHLIETERAFLGEQVDLGDDGGVAGGEGAPLADPAAAWAEHADRVRAALADPALAAREYAGFFGPSTVGETFRTFYVFDVVVHRWDLARAAGGAGGAGGAGVAGAVWDEAELDLLDASTAAMGEAIRMEGICGPALAVPAGAGRQERMLAYLGRAAR</sequence>
<accession>A0AA38CV25</accession>
<dbReference type="NCBIfam" id="TIGR03086">
    <property type="entry name" value="TIGR03086 family metal-binding protein"/>
    <property type="match status" value="1"/>
</dbReference>
<dbReference type="NCBIfam" id="TIGR03083">
    <property type="entry name" value="maleylpyruvate isomerase family mycothiol-dependent enzyme"/>
    <property type="match status" value="1"/>
</dbReference>
<dbReference type="SUPFAM" id="SSF109854">
    <property type="entry name" value="DinB/YfiT-like putative metalloenzymes"/>
    <property type="match status" value="1"/>
</dbReference>
<organism evidence="2 3">
    <name type="scientific">Litorihabitans aurantiacus</name>
    <dbReference type="NCBI Taxonomy" id="1930061"/>
    <lineage>
        <taxon>Bacteria</taxon>
        <taxon>Bacillati</taxon>
        <taxon>Actinomycetota</taxon>
        <taxon>Actinomycetes</taxon>
        <taxon>Micrococcales</taxon>
        <taxon>Beutenbergiaceae</taxon>
        <taxon>Litorihabitans</taxon>
    </lineage>
</organism>
<evidence type="ECO:0000259" key="1">
    <source>
        <dbReference type="Pfam" id="PF11716"/>
    </source>
</evidence>
<dbReference type="InterPro" id="IPR017520">
    <property type="entry name" value="CHP03086"/>
</dbReference>
<dbReference type="RefSeq" id="WP_284251832.1">
    <property type="nucleotide sequence ID" value="NZ_BSUM01000001.1"/>
</dbReference>
<evidence type="ECO:0000313" key="3">
    <source>
        <dbReference type="Proteomes" id="UP001157161"/>
    </source>
</evidence>
<dbReference type="AlphaFoldDB" id="A0AA38CV25"/>
<evidence type="ECO:0000313" key="2">
    <source>
        <dbReference type="EMBL" id="GMA33159.1"/>
    </source>
</evidence>